<protein>
    <submittedName>
        <fullName evidence="3">Polysaccharide pyruvyl transferase WcaK-like protein</fullName>
    </submittedName>
</protein>
<dbReference type="PANTHER" id="PTHR36836:SF1">
    <property type="entry name" value="COLANIC ACID BIOSYNTHESIS PROTEIN WCAK"/>
    <property type="match status" value="1"/>
</dbReference>
<evidence type="ECO:0000313" key="4">
    <source>
        <dbReference type="Proteomes" id="UP001245184"/>
    </source>
</evidence>
<reference evidence="3 4" key="1">
    <citation type="submission" date="2023-08" db="EMBL/GenBank/DDBJ databases">
        <title>Genome sequencing of plant associated microbes to promote plant fitness in Sorghum bicolor and Oryza sativa.</title>
        <authorList>
            <person name="Coleman-Derr D."/>
        </authorList>
    </citation>
    <scope>NUCLEOTIDE SEQUENCE [LARGE SCALE GENOMIC DNA]</scope>
    <source>
        <strain evidence="3 4">SLBN-33</strain>
    </source>
</reference>
<dbReference type="Proteomes" id="UP001245184">
    <property type="component" value="Unassembled WGS sequence"/>
</dbReference>
<dbReference type="EMBL" id="JAVIZN010000002">
    <property type="protein sequence ID" value="MDR6205779.1"/>
    <property type="molecule type" value="Genomic_DNA"/>
</dbReference>
<evidence type="ECO:0000313" key="3">
    <source>
        <dbReference type="EMBL" id="MDR6205779.1"/>
    </source>
</evidence>
<evidence type="ECO:0000259" key="2">
    <source>
        <dbReference type="Pfam" id="PF04230"/>
    </source>
</evidence>
<organism evidence="3 4">
    <name type="scientific">Paraburkholderia graminis</name>
    <dbReference type="NCBI Taxonomy" id="60548"/>
    <lineage>
        <taxon>Bacteria</taxon>
        <taxon>Pseudomonadati</taxon>
        <taxon>Pseudomonadota</taxon>
        <taxon>Betaproteobacteria</taxon>
        <taxon>Burkholderiales</taxon>
        <taxon>Burkholderiaceae</taxon>
        <taxon>Paraburkholderia</taxon>
    </lineage>
</organism>
<sequence length="400" mass="43080">MNEFDVAAPAAAPSNGCNKGGPGRSTARTSGSRTTRIAFFGFYGRRNFGDDLFGYLLQSISLRARGIEPLIVGASPAQELTHSFHLPGARGLWMRRGGVGAAVRSVTYVAAMLSARAAIFGGGSLFGANASLSFAKLIVRLGRRLSKPVAALGVSVGPFASAERRSAFEAVLRDIPYVAVRDEASVRLVAEVTGSAPVNLRDLAFALPAIYTPKRRPSDRRTLIVSIHLRQYTDAVLAILAYVDSQRLVDEVLFVSLDEESVAVTGDIARLFSPSNVSVERFRYGDSITAVVDLLAAGACVVTSKLHGAIVSFVYDVPTMLFCYQPKCAEFLRDNALPGPHEPLPVEDVCVDHVARLLTRETTKARYGDAEWYRDRFTDFIADVGNGGHARLPLSDEVVG</sequence>
<feature type="domain" description="Polysaccharide pyruvyl transferase" evidence="2">
    <location>
        <begin position="47"/>
        <end position="322"/>
    </location>
</feature>
<comment type="caution">
    <text evidence="3">The sequence shown here is derived from an EMBL/GenBank/DDBJ whole genome shotgun (WGS) entry which is preliminary data.</text>
</comment>
<dbReference type="AlphaFoldDB" id="A0ABD5CKP1"/>
<accession>A0ABD5CKP1</accession>
<name>A0ABD5CKP1_9BURK</name>
<feature type="region of interest" description="Disordered" evidence="1">
    <location>
        <begin position="1"/>
        <end position="30"/>
    </location>
</feature>
<dbReference type="PANTHER" id="PTHR36836">
    <property type="entry name" value="COLANIC ACID BIOSYNTHESIS PROTEIN WCAK"/>
    <property type="match status" value="1"/>
</dbReference>
<gene>
    <name evidence="3" type="ORF">QF025_004499</name>
</gene>
<dbReference type="RefSeq" id="WP_029966492.1">
    <property type="nucleotide sequence ID" value="NZ_ATXV01000001.1"/>
</dbReference>
<dbReference type="Pfam" id="PF04230">
    <property type="entry name" value="PS_pyruv_trans"/>
    <property type="match status" value="1"/>
</dbReference>
<dbReference type="InterPro" id="IPR007345">
    <property type="entry name" value="Polysacch_pyruvyl_Trfase"/>
</dbReference>
<evidence type="ECO:0000256" key="1">
    <source>
        <dbReference type="SAM" id="MobiDB-lite"/>
    </source>
</evidence>
<proteinExistence type="predicted"/>